<comment type="subcellular location">
    <subcellularLocation>
        <location evidence="1">Membrane</location>
        <topology evidence="1">Multi-pass membrane protein</topology>
    </subcellularLocation>
</comment>
<feature type="transmembrane region" description="Helical" evidence="5">
    <location>
        <begin position="224"/>
        <end position="244"/>
    </location>
</feature>
<evidence type="ECO:0000256" key="3">
    <source>
        <dbReference type="ARBA" id="ARBA00022989"/>
    </source>
</evidence>
<reference evidence="6" key="1">
    <citation type="submission" date="2021-07" db="EMBL/GenBank/DDBJ databases">
        <authorList>
            <person name="Branca A.L. A."/>
        </authorList>
    </citation>
    <scope>NUCLEOTIDE SEQUENCE</scope>
</reference>
<keyword evidence="2 5" id="KW-0812">Transmembrane</keyword>
<keyword evidence="4 5" id="KW-0472">Membrane</keyword>
<dbReference type="AlphaFoldDB" id="A0A9W4NNJ6"/>
<comment type="caution">
    <text evidence="6">The sequence shown here is derived from an EMBL/GenBank/DDBJ whole genome shotgun (WGS) entry which is preliminary data.</text>
</comment>
<dbReference type="InterPro" id="IPR005178">
    <property type="entry name" value="Ostalpha/TMEM184C"/>
</dbReference>
<dbReference type="Proteomes" id="UP001152649">
    <property type="component" value="Unassembled WGS sequence"/>
</dbReference>
<evidence type="ECO:0008006" key="8">
    <source>
        <dbReference type="Google" id="ProtNLM"/>
    </source>
</evidence>
<proteinExistence type="predicted"/>
<feature type="transmembrane region" description="Helical" evidence="5">
    <location>
        <begin position="108"/>
        <end position="129"/>
    </location>
</feature>
<keyword evidence="7" id="KW-1185">Reference proteome</keyword>
<gene>
    <name evidence="6" type="ORF">PSALAMII_LOCUS6828</name>
</gene>
<feature type="transmembrane region" description="Helical" evidence="5">
    <location>
        <begin position="264"/>
        <end position="283"/>
    </location>
</feature>
<dbReference type="OrthoDB" id="261426at2759"/>
<evidence type="ECO:0000313" key="7">
    <source>
        <dbReference type="Proteomes" id="UP001152649"/>
    </source>
</evidence>
<evidence type="ECO:0000256" key="5">
    <source>
        <dbReference type="SAM" id="Phobius"/>
    </source>
</evidence>
<protein>
    <recommendedName>
        <fullName evidence="8">Organic solute transporter Ostalpha-domain-containing protein</fullName>
    </recommendedName>
</protein>
<feature type="transmembrane region" description="Helical" evidence="5">
    <location>
        <begin position="135"/>
        <end position="153"/>
    </location>
</feature>
<feature type="transmembrane region" description="Helical" evidence="5">
    <location>
        <begin position="303"/>
        <end position="324"/>
    </location>
</feature>
<sequence>MPFISLPYSYHSLIYLLLVELHPRSFEMNMLRARGEGVGTGGCPIPDHLSGAGGGPFVGKFTFYQINMIFSGACTVVVLFVTLGLMARHAARMSNPSEQLKIMRVVNMIPSYQLLCFLSICFPDAYLYIQGFTEVFQGIALYAFLMLLCDFMAPTDQDKVKFFSSLETKRQWQPKKKRNGLAFLNLSWWCVLQYPIITWVAAIAQVVTQSFRVFCLESNEVHFAHVWITVVTSLSTSVAVNAILQFYTKMKGYMKDNHPLTKLVAFKLIVGLVWIEKIIFLILTGTQTIVPGRQLTVNDVLIGFPNLIICFQMVPISFFILYAYPTKPYAISYKSINLRPRAYQEIQSDGDEEMLTTESPKCYYGGWMGLRAWCIYLNPINLCRDFWSAHKMISTSRAVHKAQMREEMEKERDVMRYETGTRYGVTRAA</sequence>
<keyword evidence="3 5" id="KW-1133">Transmembrane helix</keyword>
<evidence type="ECO:0000256" key="1">
    <source>
        <dbReference type="ARBA" id="ARBA00004141"/>
    </source>
</evidence>
<organism evidence="6 7">
    <name type="scientific">Penicillium salamii</name>
    <dbReference type="NCBI Taxonomy" id="1612424"/>
    <lineage>
        <taxon>Eukaryota</taxon>
        <taxon>Fungi</taxon>
        <taxon>Dikarya</taxon>
        <taxon>Ascomycota</taxon>
        <taxon>Pezizomycotina</taxon>
        <taxon>Eurotiomycetes</taxon>
        <taxon>Eurotiomycetidae</taxon>
        <taxon>Eurotiales</taxon>
        <taxon>Aspergillaceae</taxon>
        <taxon>Penicillium</taxon>
    </lineage>
</organism>
<dbReference type="EMBL" id="CAJVPG010000321">
    <property type="protein sequence ID" value="CAG8391641.1"/>
    <property type="molecule type" value="Genomic_DNA"/>
</dbReference>
<dbReference type="SMART" id="SM01417">
    <property type="entry name" value="Solute_trans_a"/>
    <property type="match status" value="1"/>
</dbReference>
<evidence type="ECO:0000313" key="6">
    <source>
        <dbReference type="EMBL" id="CAG8391641.1"/>
    </source>
</evidence>
<feature type="transmembrane region" description="Helical" evidence="5">
    <location>
        <begin position="66"/>
        <end position="87"/>
    </location>
</feature>
<feature type="transmembrane region" description="Helical" evidence="5">
    <location>
        <begin position="180"/>
        <end position="204"/>
    </location>
</feature>
<accession>A0A9W4NNJ6</accession>
<dbReference type="PANTHER" id="PTHR23423">
    <property type="entry name" value="ORGANIC SOLUTE TRANSPORTER-RELATED"/>
    <property type="match status" value="1"/>
</dbReference>
<dbReference type="Pfam" id="PF03619">
    <property type="entry name" value="Solute_trans_a"/>
    <property type="match status" value="1"/>
</dbReference>
<evidence type="ECO:0000256" key="4">
    <source>
        <dbReference type="ARBA" id="ARBA00023136"/>
    </source>
</evidence>
<dbReference type="GO" id="GO:0016020">
    <property type="term" value="C:membrane"/>
    <property type="evidence" value="ECO:0007669"/>
    <property type="project" value="UniProtKB-SubCell"/>
</dbReference>
<evidence type="ECO:0000256" key="2">
    <source>
        <dbReference type="ARBA" id="ARBA00022692"/>
    </source>
</evidence>
<name>A0A9W4NNJ6_9EURO</name>